<keyword evidence="8 10" id="KW-0675">Receptor</keyword>
<evidence type="ECO:0000256" key="3">
    <source>
        <dbReference type="ARBA" id="ARBA00022606"/>
    </source>
</evidence>
<evidence type="ECO:0000256" key="9">
    <source>
        <dbReference type="ARBA" id="ARBA00023224"/>
    </source>
</evidence>
<keyword evidence="9 10" id="KW-0807">Transducer</keyword>
<comment type="caution">
    <text evidence="11">The sequence shown here is derived from an EMBL/GenBank/DDBJ whole genome shotgun (WGS) entry which is preliminary data.</text>
</comment>
<feature type="transmembrane region" description="Helical" evidence="10">
    <location>
        <begin position="185"/>
        <end position="206"/>
    </location>
</feature>
<dbReference type="InterPro" id="IPR004117">
    <property type="entry name" value="7tm6_olfct_rcpt"/>
</dbReference>
<keyword evidence="4 10" id="KW-0812">Transmembrane</keyword>
<proteinExistence type="inferred from homology"/>
<keyword evidence="3 10" id="KW-0716">Sensory transduction</keyword>
<dbReference type="Proteomes" id="UP001497472">
    <property type="component" value="Unassembled WGS sequence"/>
</dbReference>
<sequence>MTTRTTTMQRPQKYYLKNICNALYYLGVADCWYEIRDVKYPIMRKVYSLIANVFGIIFIANGLAAHFTPDLTFKEKNDLLIYSYGFPAITLKVIIVYVRKEEIKMFLKKLVEDEEFDESAVKAAKLVIKTMIITVYSVSAVQMSVGFKDYFVEDIPIRIEVLFFPRETDTGHLVNTIRVLGVIHFWYMICVMTAVECLCLCALVFIRFKFIRIRVFFEEMEKIPFSSELYEKRFVKGVELYKKTLWCAHNVQKAIGGVYSVQIVESLSLLVIFLLRIIYAGSDMMLFLVSLSSYLFMVLLTGLYMMYSANVSYEALQVPTAVFHCGWENVKIKAGLRKLIVVTLQQSQKQIHMTAFGVINLSYETFITVRFGLLSKTLKVSTMFL</sequence>
<keyword evidence="2" id="KW-1003">Cell membrane</keyword>
<dbReference type="GO" id="GO:0004984">
    <property type="term" value="F:olfactory receptor activity"/>
    <property type="evidence" value="ECO:0007669"/>
    <property type="project" value="InterPro"/>
</dbReference>
<feature type="transmembrane region" description="Helical" evidence="10">
    <location>
        <begin position="285"/>
        <end position="307"/>
    </location>
</feature>
<name>A0AAV1J151_9NEOP</name>
<feature type="transmembrane region" description="Helical" evidence="10">
    <location>
        <begin position="46"/>
        <end position="67"/>
    </location>
</feature>
<dbReference type="GO" id="GO:0005886">
    <property type="term" value="C:plasma membrane"/>
    <property type="evidence" value="ECO:0007669"/>
    <property type="project" value="UniProtKB-SubCell"/>
</dbReference>
<dbReference type="EMBL" id="CAVLEF010000003">
    <property type="protein sequence ID" value="CAK1542351.1"/>
    <property type="molecule type" value="Genomic_DNA"/>
</dbReference>
<evidence type="ECO:0000256" key="2">
    <source>
        <dbReference type="ARBA" id="ARBA00022475"/>
    </source>
</evidence>
<dbReference type="PANTHER" id="PTHR21137">
    <property type="entry name" value="ODORANT RECEPTOR"/>
    <property type="match status" value="1"/>
</dbReference>
<keyword evidence="12" id="KW-1185">Reference proteome</keyword>
<comment type="subcellular location">
    <subcellularLocation>
        <location evidence="1 10">Cell membrane</location>
        <topology evidence="1 10">Multi-pass membrane protein</topology>
    </subcellularLocation>
</comment>
<keyword evidence="6 10" id="KW-1133">Transmembrane helix</keyword>
<reference evidence="11 12" key="1">
    <citation type="submission" date="2023-11" db="EMBL/GenBank/DDBJ databases">
        <authorList>
            <person name="Okamura Y."/>
        </authorList>
    </citation>
    <scope>NUCLEOTIDE SEQUENCE [LARGE SCALE GENOMIC DNA]</scope>
</reference>
<feature type="transmembrane region" description="Helical" evidence="10">
    <location>
        <begin position="126"/>
        <end position="145"/>
    </location>
</feature>
<evidence type="ECO:0000256" key="1">
    <source>
        <dbReference type="ARBA" id="ARBA00004651"/>
    </source>
</evidence>
<dbReference type="GO" id="GO:0005549">
    <property type="term" value="F:odorant binding"/>
    <property type="evidence" value="ECO:0007669"/>
    <property type="project" value="InterPro"/>
</dbReference>
<accession>A0AAV1J151</accession>
<evidence type="ECO:0000256" key="10">
    <source>
        <dbReference type="RuleBase" id="RU351113"/>
    </source>
</evidence>
<dbReference type="Pfam" id="PF02949">
    <property type="entry name" value="7tm_6"/>
    <property type="match status" value="1"/>
</dbReference>
<keyword evidence="7 10" id="KW-0472">Membrane</keyword>
<dbReference type="GO" id="GO:0007165">
    <property type="term" value="P:signal transduction"/>
    <property type="evidence" value="ECO:0007669"/>
    <property type="project" value="UniProtKB-KW"/>
</dbReference>
<evidence type="ECO:0000313" key="11">
    <source>
        <dbReference type="EMBL" id="CAK1542351.1"/>
    </source>
</evidence>
<evidence type="ECO:0000256" key="5">
    <source>
        <dbReference type="ARBA" id="ARBA00022725"/>
    </source>
</evidence>
<evidence type="ECO:0000256" key="4">
    <source>
        <dbReference type="ARBA" id="ARBA00022692"/>
    </source>
</evidence>
<comment type="caution">
    <text evidence="10">Lacks conserved residue(s) required for the propagation of feature annotation.</text>
</comment>
<evidence type="ECO:0000313" key="12">
    <source>
        <dbReference type="Proteomes" id="UP001497472"/>
    </source>
</evidence>
<evidence type="ECO:0000256" key="6">
    <source>
        <dbReference type="ARBA" id="ARBA00022989"/>
    </source>
</evidence>
<comment type="similarity">
    <text evidence="10">Belongs to the insect chemoreceptor superfamily. Heteromeric odorant receptor channel (TC 1.A.69) family.</text>
</comment>
<protein>
    <recommendedName>
        <fullName evidence="10">Odorant receptor</fullName>
    </recommendedName>
</protein>
<feature type="transmembrane region" description="Helical" evidence="10">
    <location>
        <begin position="79"/>
        <end position="98"/>
    </location>
</feature>
<gene>
    <name evidence="11" type="ORF">LNINA_LOCUS2255</name>
</gene>
<dbReference type="PANTHER" id="PTHR21137:SF35">
    <property type="entry name" value="ODORANT RECEPTOR 19A-RELATED"/>
    <property type="match status" value="1"/>
</dbReference>
<evidence type="ECO:0000256" key="7">
    <source>
        <dbReference type="ARBA" id="ARBA00023136"/>
    </source>
</evidence>
<keyword evidence="5 10" id="KW-0552">Olfaction</keyword>
<dbReference type="AlphaFoldDB" id="A0AAV1J151"/>
<organism evidence="11 12">
    <name type="scientific">Leptosia nina</name>
    <dbReference type="NCBI Taxonomy" id="320188"/>
    <lineage>
        <taxon>Eukaryota</taxon>
        <taxon>Metazoa</taxon>
        <taxon>Ecdysozoa</taxon>
        <taxon>Arthropoda</taxon>
        <taxon>Hexapoda</taxon>
        <taxon>Insecta</taxon>
        <taxon>Pterygota</taxon>
        <taxon>Neoptera</taxon>
        <taxon>Endopterygota</taxon>
        <taxon>Lepidoptera</taxon>
        <taxon>Glossata</taxon>
        <taxon>Ditrysia</taxon>
        <taxon>Papilionoidea</taxon>
        <taxon>Pieridae</taxon>
        <taxon>Pierinae</taxon>
        <taxon>Leptosia</taxon>
    </lineage>
</organism>
<feature type="transmembrane region" description="Helical" evidence="10">
    <location>
        <begin position="258"/>
        <end position="279"/>
    </location>
</feature>
<evidence type="ECO:0000256" key="8">
    <source>
        <dbReference type="ARBA" id="ARBA00023170"/>
    </source>
</evidence>